<proteinExistence type="predicted"/>
<keyword evidence="2" id="KW-1185">Reference proteome</keyword>
<comment type="caution">
    <text evidence="1">The sequence shown here is derived from an EMBL/GenBank/DDBJ whole genome shotgun (WGS) entry which is preliminary data.</text>
</comment>
<organism evidence="1 2">
    <name type="scientific">Vermiconidia calcicola</name>
    <dbReference type="NCBI Taxonomy" id="1690605"/>
    <lineage>
        <taxon>Eukaryota</taxon>
        <taxon>Fungi</taxon>
        <taxon>Dikarya</taxon>
        <taxon>Ascomycota</taxon>
        <taxon>Pezizomycotina</taxon>
        <taxon>Dothideomycetes</taxon>
        <taxon>Dothideomycetidae</taxon>
        <taxon>Mycosphaerellales</taxon>
        <taxon>Extremaceae</taxon>
        <taxon>Vermiconidia</taxon>
    </lineage>
</organism>
<dbReference type="Proteomes" id="UP001281147">
    <property type="component" value="Unassembled WGS sequence"/>
</dbReference>
<name>A0ACC3N4S9_9PEZI</name>
<reference evidence="1" key="1">
    <citation type="submission" date="2023-07" db="EMBL/GenBank/DDBJ databases">
        <title>Black Yeasts Isolated from many extreme environments.</title>
        <authorList>
            <person name="Coleine C."/>
            <person name="Stajich J.E."/>
            <person name="Selbmann L."/>
        </authorList>
    </citation>
    <scope>NUCLEOTIDE SEQUENCE</scope>
    <source>
        <strain evidence="1">CCFEE 5714</strain>
    </source>
</reference>
<gene>
    <name evidence="1" type="ORF">LTR37_010531</name>
</gene>
<accession>A0ACC3N4S9</accession>
<evidence type="ECO:0000313" key="2">
    <source>
        <dbReference type="Proteomes" id="UP001281147"/>
    </source>
</evidence>
<protein>
    <submittedName>
        <fullName evidence="1">Uncharacterized protein</fullName>
    </submittedName>
</protein>
<sequence>MNNASFSPGCVAPFIPESFYPPRGGDVAGRLCTTFTQDASATSCCLPCPTTYWVWSDSFFWHALIANYISIISLVCHCFLLLTFALIPEEKSHRHYLSIGLTVSFILIAIAFIIPLGTKPEFCYNDITPHDLHTDRSCAATGAIVEAGAMGAVVWILLRSIWTALRIMINFKRVEIFKKISIAVGVGVPLILLAVSLPVTGVSYRLGNVCIPNHASALPTWFAWIFIFGSSSWIIQVVTVLYCVWKFAKFSFSAGPSHSTAVSQSSINTDLAAAAPDSDQAKKRLTLYRRKRVAWRKVRDVLALQWRSIIMAFIVANLTVYFGVMFMQQLAASRAGIKTEDPDSPIFIWKACLIANNGDKIKCLKGRSNLLGMSEARAVGSLTLASCVGIFVFLLMVRSSMFVGWWQLLRNPRQAFRRPSVDSQDLIMHNRREAETVEAEKPEDEDGVRRASASAA</sequence>
<evidence type="ECO:0000313" key="1">
    <source>
        <dbReference type="EMBL" id="KAK3710100.1"/>
    </source>
</evidence>
<dbReference type="EMBL" id="JAUTXU010000087">
    <property type="protein sequence ID" value="KAK3710100.1"/>
    <property type="molecule type" value="Genomic_DNA"/>
</dbReference>